<dbReference type="OrthoDB" id="2735570at2"/>
<evidence type="ECO:0008006" key="4">
    <source>
        <dbReference type="Google" id="ProtNLM"/>
    </source>
</evidence>
<accession>R7ZFW5</accession>
<proteinExistence type="predicted"/>
<evidence type="ECO:0000256" key="1">
    <source>
        <dbReference type="SAM" id="SignalP"/>
    </source>
</evidence>
<dbReference type="RefSeq" id="WP_010858854.1">
    <property type="nucleotide sequence ID" value="NZ_KB933398.1"/>
</dbReference>
<evidence type="ECO:0000313" key="2">
    <source>
        <dbReference type="EMBL" id="EON72936.1"/>
    </source>
</evidence>
<evidence type="ECO:0000313" key="3">
    <source>
        <dbReference type="Proteomes" id="UP000013911"/>
    </source>
</evidence>
<sequence length="161" mass="18033">MRIYKLACFCIFIVLLSGCNTFSSKTEESSSKVASQVEKNEPVFFDTTPKEKDEEPKGGFHPIEIDAEIASPIGESKSYFTYAGSVPFKISLLNTGTESFFYKIQNVDREINVANGILKSKESFEQVFDGLPEGAYVIYSVVEEEEPPTDIKLKVKVELIH</sequence>
<reference evidence="2 3" key="1">
    <citation type="submission" date="2013-04" db="EMBL/GenBank/DDBJ databases">
        <title>Draft genome of the heavy metal tolerant bacterium Lysinibacillus sphaericus strain OT4b.31.</title>
        <authorList>
            <person name="Pena-Montenegro T.D."/>
            <person name="Dussan J."/>
        </authorList>
    </citation>
    <scope>NUCLEOTIDE SEQUENCE [LARGE SCALE GENOMIC DNA]</scope>
    <source>
        <strain evidence="2 3">OT4b.31</strain>
    </source>
</reference>
<feature type="signal peptide" evidence="1">
    <location>
        <begin position="1"/>
        <end position="22"/>
    </location>
</feature>
<feature type="chain" id="PRO_5039506675" description="Lipoprotein" evidence="1">
    <location>
        <begin position="23"/>
        <end position="161"/>
    </location>
</feature>
<dbReference type="eggNOG" id="ENOG5030422">
    <property type="taxonomic scope" value="Bacteria"/>
</dbReference>
<dbReference type="PATRIC" id="fig|1285586.5.peg.1928"/>
<comment type="caution">
    <text evidence="2">The sequence shown here is derived from an EMBL/GenBank/DDBJ whole genome shotgun (WGS) entry which is preliminary data.</text>
</comment>
<keyword evidence="1" id="KW-0732">Signal</keyword>
<dbReference type="AlphaFoldDB" id="R7ZFW5"/>
<name>R7ZFW5_LYSSH</name>
<gene>
    <name evidence="2" type="ORF">H131_09513</name>
</gene>
<organism evidence="2 3">
    <name type="scientific">Lysinibacillus sphaericus OT4b.31</name>
    <dbReference type="NCBI Taxonomy" id="1285586"/>
    <lineage>
        <taxon>Bacteria</taxon>
        <taxon>Bacillati</taxon>
        <taxon>Bacillota</taxon>
        <taxon>Bacilli</taxon>
        <taxon>Bacillales</taxon>
        <taxon>Bacillaceae</taxon>
        <taxon>Lysinibacillus</taxon>
    </lineage>
</organism>
<dbReference type="HOGENOM" id="CLU_1641685_0_0_9"/>
<protein>
    <recommendedName>
        <fullName evidence="4">Lipoprotein</fullName>
    </recommendedName>
</protein>
<dbReference type="EMBL" id="AQPX01000015">
    <property type="protein sequence ID" value="EON72936.1"/>
    <property type="molecule type" value="Genomic_DNA"/>
</dbReference>
<dbReference type="PROSITE" id="PS51257">
    <property type="entry name" value="PROKAR_LIPOPROTEIN"/>
    <property type="match status" value="1"/>
</dbReference>
<dbReference type="Proteomes" id="UP000013911">
    <property type="component" value="Unassembled WGS sequence"/>
</dbReference>